<dbReference type="InParanoid" id="A0A2T3A449"/>
<dbReference type="AlphaFoldDB" id="A0A2T3A449"/>
<dbReference type="EMBL" id="KZ678477">
    <property type="protein sequence ID" value="PSR82468.1"/>
    <property type="molecule type" value="Genomic_DNA"/>
</dbReference>
<reference evidence="1 2" key="1">
    <citation type="journal article" date="2018" name="Mycol. Prog.">
        <title>Coniella lustricola, a new species from submerged detritus.</title>
        <authorList>
            <person name="Raudabaugh D.B."/>
            <person name="Iturriaga T."/>
            <person name="Carver A."/>
            <person name="Mondo S."/>
            <person name="Pangilinan J."/>
            <person name="Lipzen A."/>
            <person name="He G."/>
            <person name="Amirebrahimi M."/>
            <person name="Grigoriev I.V."/>
            <person name="Miller A.N."/>
        </authorList>
    </citation>
    <scope>NUCLEOTIDE SEQUENCE [LARGE SCALE GENOMIC DNA]</scope>
    <source>
        <strain evidence="1 2">B22-T-1</strain>
    </source>
</reference>
<keyword evidence="2" id="KW-1185">Reference proteome</keyword>
<gene>
    <name evidence="1" type="ORF">BD289DRAFT_14778</name>
</gene>
<protein>
    <submittedName>
        <fullName evidence="1">Uncharacterized protein</fullName>
    </submittedName>
</protein>
<evidence type="ECO:0000313" key="1">
    <source>
        <dbReference type="EMBL" id="PSR82468.1"/>
    </source>
</evidence>
<organism evidence="1 2">
    <name type="scientific">Coniella lustricola</name>
    <dbReference type="NCBI Taxonomy" id="2025994"/>
    <lineage>
        <taxon>Eukaryota</taxon>
        <taxon>Fungi</taxon>
        <taxon>Dikarya</taxon>
        <taxon>Ascomycota</taxon>
        <taxon>Pezizomycotina</taxon>
        <taxon>Sordariomycetes</taxon>
        <taxon>Sordariomycetidae</taxon>
        <taxon>Diaporthales</taxon>
        <taxon>Schizoparmaceae</taxon>
        <taxon>Coniella</taxon>
    </lineage>
</organism>
<proteinExistence type="predicted"/>
<accession>A0A2T3A449</accession>
<dbReference type="Proteomes" id="UP000241462">
    <property type="component" value="Unassembled WGS sequence"/>
</dbReference>
<name>A0A2T3A449_9PEZI</name>
<evidence type="ECO:0000313" key="2">
    <source>
        <dbReference type="Proteomes" id="UP000241462"/>
    </source>
</evidence>
<sequence length="222" mass="25004">MRATVPRMSKHQARITLLRKRPRKCYAACRSLRAKASSHQATTPNGCLQCPYLIGSHRWLGILFCWLLPSCAAAIPPGLINYQEPRKCVAGDIWTCSASFSSPAKRNQETPWQWRLMLQCGNSTRAPVSATQLRIHSAIGNEDKIHGSTRDRPRHSPLCRQRTPSTAVLRIIFRLLQGVKPSKPPVPLHRSLPRWTDRTFVYTVSGFTLLTTAGYCWACKQA</sequence>